<sequence>MVVRERKQEVTTAVATKTCVQQVNGTTEVTTTTRCDYERVTLPRSVHGPQHVATELVIAVGRSTKWFVYNLPMNKTGHRHSMRSDRC</sequence>
<dbReference type="WBParaSite" id="SBAD_0000268301-mRNA-1">
    <property type="protein sequence ID" value="SBAD_0000268301-mRNA-1"/>
    <property type="gene ID" value="SBAD_0000268301"/>
</dbReference>
<dbReference type="AlphaFoldDB" id="A0A183IG15"/>
<reference evidence="1 2" key="2">
    <citation type="submission" date="2018-11" db="EMBL/GenBank/DDBJ databases">
        <authorList>
            <consortium name="Pathogen Informatics"/>
        </authorList>
    </citation>
    <scope>NUCLEOTIDE SEQUENCE [LARGE SCALE GENOMIC DNA]</scope>
</reference>
<protein>
    <submittedName>
        <fullName evidence="1 3">Uncharacterized protein</fullName>
    </submittedName>
</protein>
<evidence type="ECO:0000313" key="1">
    <source>
        <dbReference type="EMBL" id="VDO98074.1"/>
    </source>
</evidence>
<keyword evidence="2" id="KW-1185">Reference proteome</keyword>
<proteinExistence type="predicted"/>
<gene>
    <name evidence="1" type="ORF">SBAD_LOCUS2559</name>
</gene>
<reference evidence="3" key="1">
    <citation type="submission" date="2016-06" db="UniProtKB">
        <authorList>
            <consortium name="WormBaseParasite"/>
        </authorList>
    </citation>
    <scope>IDENTIFICATION</scope>
</reference>
<evidence type="ECO:0000313" key="3">
    <source>
        <dbReference type="WBParaSite" id="SBAD_0000268301-mRNA-1"/>
    </source>
</evidence>
<dbReference type="Proteomes" id="UP000270296">
    <property type="component" value="Unassembled WGS sequence"/>
</dbReference>
<name>A0A183IG15_9BILA</name>
<evidence type="ECO:0000313" key="2">
    <source>
        <dbReference type="Proteomes" id="UP000270296"/>
    </source>
</evidence>
<accession>A0A183IG15</accession>
<dbReference type="EMBL" id="UZAM01007284">
    <property type="protein sequence ID" value="VDO98074.1"/>
    <property type="molecule type" value="Genomic_DNA"/>
</dbReference>
<organism evidence="3">
    <name type="scientific">Soboliphyme baturini</name>
    <dbReference type="NCBI Taxonomy" id="241478"/>
    <lineage>
        <taxon>Eukaryota</taxon>
        <taxon>Metazoa</taxon>
        <taxon>Ecdysozoa</taxon>
        <taxon>Nematoda</taxon>
        <taxon>Enoplea</taxon>
        <taxon>Dorylaimia</taxon>
        <taxon>Dioctophymatida</taxon>
        <taxon>Dioctophymatoidea</taxon>
        <taxon>Soboliphymatidae</taxon>
        <taxon>Soboliphyme</taxon>
    </lineage>
</organism>